<feature type="compositionally biased region" description="Acidic residues" evidence="1">
    <location>
        <begin position="1"/>
        <end position="18"/>
    </location>
</feature>
<protein>
    <submittedName>
        <fullName evidence="2">Uncharacterized protein</fullName>
    </submittedName>
</protein>
<evidence type="ECO:0000313" key="2">
    <source>
        <dbReference type="EMBL" id="PKU60678.1"/>
    </source>
</evidence>
<dbReference type="Proteomes" id="UP000233837">
    <property type="component" value="Unassembled WGS sequence"/>
</dbReference>
<accession>A0A2I0VB88</accession>
<evidence type="ECO:0000256" key="1">
    <source>
        <dbReference type="SAM" id="MobiDB-lite"/>
    </source>
</evidence>
<reference evidence="2 3" key="2">
    <citation type="journal article" date="2017" name="Nature">
        <title>The Apostasia genome and the evolution of orchids.</title>
        <authorList>
            <person name="Zhang G.Q."/>
            <person name="Liu K.W."/>
            <person name="Li Z."/>
            <person name="Lohaus R."/>
            <person name="Hsiao Y.Y."/>
            <person name="Niu S.C."/>
            <person name="Wang J.Y."/>
            <person name="Lin Y.C."/>
            <person name="Xu Q."/>
            <person name="Chen L.J."/>
            <person name="Yoshida K."/>
            <person name="Fujiwara S."/>
            <person name="Wang Z.W."/>
            <person name="Zhang Y.Q."/>
            <person name="Mitsuda N."/>
            <person name="Wang M."/>
            <person name="Liu G.H."/>
            <person name="Pecoraro L."/>
            <person name="Huang H.X."/>
            <person name="Xiao X.J."/>
            <person name="Lin M."/>
            <person name="Wu X.Y."/>
            <person name="Wu W.L."/>
            <person name="Chen Y.Y."/>
            <person name="Chang S.B."/>
            <person name="Sakamoto S."/>
            <person name="Ohme-Takagi M."/>
            <person name="Yagi M."/>
            <person name="Zeng S.J."/>
            <person name="Shen C.Y."/>
            <person name="Yeh C.M."/>
            <person name="Luo Y.B."/>
            <person name="Tsai W.C."/>
            <person name="Van de Peer Y."/>
            <person name="Liu Z.J."/>
        </authorList>
    </citation>
    <scope>NUCLEOTIDE SEQUENCE [LARGE SCALE GENOMIC DNA]</scope>
    <source>
        <tissue evidence="2">The whole plant</tissue>
    </source>
</reference>
<reference evidence="2 3" key="1">
    <citation type="journal article" date="2016" name="Sci. Rep.">
        <title>The Dendrobium catenatum Lindl. genome sequence provides insights into polysaccharide synthase, floral development and adaptive evolution.</title>
        <authorList>
            <person name="Zhang G.Q."/>
            <person name="Xu Q."/>
            <person name="Bian C."/>
            <person name="Tsai W.C."/>
            <person name="Yeh C.M."/>
            <person name="Liu K.W."/>
            <person name="Yoshida K."/>
            <person name="Zhang L.S."/>
            <person name="Chang S.B."/>
            <person name="Chen F."/>
            <person name="Shi Y."/>
            <person name="Su Y.Y."/>
            <person name="Zhang Y.Q."/>
            <person name="Chen L.J."/>
            <person name="Yin Y."/>
            <person name="Lin M."/>
            <person name="Huang H."/>
            <person name="Deng H."/>
            <person name="Wang Z.W."/>
            <person name="Zhu S.L."/>
            <person name="Zhao X."/>
            <person name="Deng C."/>
            <person name="Niu S.C."/>
            <person name="Huang J."/>
            <person name="Wang M."/>
            <person name="Liu G.H."/>
            <person name="Yang H.J."/>
            <person name="Xiao X.J."/>
            <person name="Hsiao Y.Y."/>
            <person name="Wu W.L."/>
            <person name="Chen Y.Y."/>
            <person name="Mitsuda N."/>
            <person name="Ohme-Takagi M."/>
            <person name="Luo Y.B."/>
            <person name="Van de Peer Y."/>
            <person name="Liu Z.J."/>
        </authorList>
    </citation>
    <scope>NUCLEOTIDE SEQUENCE [LARGE SCALE GENOMIC DNA]</scope>
    <source>
        <tissue evidence="2">The whole plant</tissue>
    </source>
</reference>
<sequence length="56" mass="6270">MDDNVDESSDDEGSDMMVDESPLTEIVADKTEQIQVPDEEGWCVVPSRRRQGKRSG</sequence>
<keyword evidence="3" id="KW-1185">Reference proteome</keyword>
<evidence type="ECO:0000313" key="3">
    <source>
        <dbReference type="Proteomes" id="UP000233837"/>
    </source>
</evidence>
<name>A0A2I0VB88_9ASPA</name>
<dbReference type="EMBL" id="KZ505008">
    <property type="protein sequence ID" value="PKU60678.1"/>
    <property type="molecule type" value="Genomic_DNA"/>
</dbReference>
<feature type="region of interest" description="Disordered" evidence="1">
    <location>
        <begin position="1"/>
        <end position="23"/>
    </location>
</feature>
<gene>
    <name evidence="2" type="ORF">MA16_Dca028721</name>
</gene>
<dbReference type="AlphaFoldDB" id="A0A2I0VB88"/>
<organism evidence="2 3">
    <name type="scientific">Dendrobium catenatum</name>
    <dbReference type="NCBI Taxonomy" id="906689"/>
    <lineage>
        <taxon>Eukaryota</taxon>
        <taxon>Viridiplantae</taxon>
        <taxon>Streptophyta</taxon>
        <taxon>Embryophyta</taxon>
        <taxon>Tracheophyta</taxon>
        <taxon>Spermatophyta</taxon>
        <taxon>Magnoliopsida</taxon>
        <taxon>Liliopsida</taxon>
        <taxon>Asparagales</taxon>
        <taxon>Orchidaceae</taxon>
        <taxon>Epidendroideae</taxon>
        <taxon>Malaxideae</taxon>
        <taxon>Dendrobiinae</taxon>
        <taxon>Dendrobium</taxon>
    </lineage>
</organism>
<proteinExistence type="predicted"/>